<dbReference type="Proteomes" id="UP000001294">
    <property type="component" value="Unassembled WGS sequence"/>
</dbReference>
<evidence type="ECO:0000313" key="1">
    <source>
        <dbReference type="EMBL" id="EEA18951.1"/>
    </source>
</evidence>
<dbReference type="HOGENOM" id="CLU_2722987_0_0_1"/>
<dbReference type="VEuPathDB" id="FungiDB:PMAA_012220"/>
<protein>
    <submittedName>
        <fullName evidence="1">Uncharacterized protein</fullName>
    </submittedName>
</protein>
<proteinExistence type="predicted"/>
<evidence type="ECO:0000313" key="2">
    <source>
        <dbReference type="Proteomes" id="UP000001294"/>
    </source>
</evidence>
<dbReference type="PhylomeDB" id="B6QVE6"/>
<dbReference type="EMBL" id="DS995906">
    <property type="protein sequence ID" value="EEA18951.1"/>
    <property type="molecule type" value="Genomic_DNA"/>
</dbReference>
<keyword evidence="2" id="KW-1185">Reference proteome</keyword>
<dbReference type="AlphaFoldDB" id="B6QVE6"/>
<reference evidence="2" key="1">
    <citation type="journal article" date="2015" name="Genome Announc.">
        <title>Genome sequence of the AIDS-associated pathogen Penicillium marneffei (ATCC18224) and its near taxonomic relative Talaromyces stipitatus (ATCC10500).</title>
        <authorList>
            <person name="Nierman W.C."/>
            <person name="Fedorova-Abrams N.D."/>
            <person name="Andrianopoulos A."/>
        </authorList>
    </citation>
    <scope>NUCLEOTIDE SEQUENCE [LARGE SCALE GENOMIC DNA]</scope>
    <source>
        <strain evidence="2">ATCC 18224 / CBS 334.59 / QM 7333</strain>
    </source>
</reference>
<sequence length="72" mass="8292">MATTLGVDQDPEFKHIFVDTPELCGNTLAFLTSEKRPWVGGRFIHVTWDMPELIARSDTIVKENQLRITIKY</sequence>
<accession>B6QVE6</accession>
<name>B6QVE6_TALMQ</name>
<organism evidence="1 2">
    <name type="scientific">Talaromyces marneffei (strain ATCC 18224 / CBS 334.59 / QM 7333)</name>
    <name type="common">Penicillium marneffei</name>
    <dbReference type="NCBI Taxonomy" id="441960"/>
    <lineage>
        <taxon>Eukaryota</taxon>
        <taxon>Fungi</taxon>
        <taxon>Dikarya</taxon>
        <taxon>Ascomycota</taxon>
        <taxon>Pezizomycotina</taxon>
        <taxon>Eurotiomycetes</taxon>
        <taxon>Eurotiomycetidae</taxon>
        <taxon>Eurotiales</taxon>
        <taxon>Trichocomaceae</taxon>
        <taxon>Talaromyces</taxon>
        <taxon>Talaromyces sect. Talaromyces</taxon>
    </lineage>
</organism>
<gene>
    <name evidence="1" type="ORF">PMAA_012220</name>
</gene>